<reference evidence="2" key="1">
    <citation type="journal article" date="2019" name="Int. J. Syst. Evol. Microbiol.">
        <title>The Global Catalogue of Microorganisms (GCM) 10K type strain sequencing project: providing services to taxonomists for standard genome sequencing and annotation.</title>
        <authorList>
            <consortium name="The Broad Institute Genomics Platform"/>
            <consortium name="The Broad Institute Genome Sequencing Center for Infectious Disease"/>
            <person name="Wu L."/>
            <person name="Ma J."/>
        </authorList>
    </citation>
    <scope>NUCLEOTIDE SEQUENCE [LARGE SCALE GENOMIC DNA]</scope>
    <source>
        <strain evidence="2">JCM 17688</strain>
    </source>
</reference>
<gene>
    <name evidence="1" type="ORF">GCM10023147_05600</name>
</gene>
<protein>
    <submittedName>
        <fullName evidence="1">Uncharacterized protein</fullName>
    </submittedName>
</protein>
<evidence type="ECO:0000313" key="1">
    <source>
        <dbReference type="EMBL" id="GAA4384764.1"/>
    </source>
</evidence>
<proteinExistence type="predicted"/>
<dbReference type="EMBL" id="BAABFR010000005">
    <property type="protein sequence ID" value="GAA4384764.1"/>
    <property type="molecule type" value="Genomic_DNA"/>
</dbReference>
<organism evidence="1 2">
    <name type="scientific">Tsukamurella soli</name>
    <dbReference type="NCBI Taxonomy" id="644556"/>
    <lineage>
        <taxon>Bacteria</taxon>
        <taxon>Bacillati</taxon>
        <taxon>Actinomycetota</taxon>
        <taxon>Actinomycetes</taxon>
        <taxon>Mycobacteriales</taxon>
        <taxon>Tsukamurellaceae</taxon>
        <taxon>Tsukamurella</taxon>
    </lineage>
</organism>
<evidence type="ECO:0000313" key="2">
    <source>
        <dbReference type="Proteomes" id="UP001500635"/>
    </source>
</evidence>
<dbReference type="RefSeq" id="WP_344990516.1">
    <property type="nucleotide sequence ID" value="NZ_BAABFR010000005.1"/>
</dbReference>
<sequence length="87" mass="9452">MATQTATLPATTESTDDKAIFTTFLSSVVDSTKVLVDDVLADAKKAEKGARKRINDIADADLRKTLKKQTKALNKQVEKLSTIRSGK</sequence>
<name>A0ABP8J479_9ACTN</name>
<accession>A0ABP8J479</accession>
<comment type="caution">
    <text evidence="1">The sequence shown here is derived from an EMBL/GenBank/DDBJ whole genome shotgun (WGS) entry which is preliminary data.</text>
</comment>
<keyword evidence="2" id="KW-1185">Reference proteome</keyword>
<dbReference type="Proteomes" id="UP001500635">
    <property type="component" value="Unassembled WGS sequence"/>
</dbReference>